<feature type="compositionally biased region" description="Basic and acidic residues" evidence="1">
    <location>
        <begin position="400"/>
        <end position="422"/>
    </location>
</feature>
<dbReference type="KEGG" id="ssyi:EKG83_15305"/>
<dbReference type="AlphaFoldDB" id="A0A5Q0GX72"/>
<evidence type="ECO:0000256" key="1">
    <source>
        <dbReference type="SAM" id="MobiDB-lite"/>
    </source>
</evidence>
<dbReference type="InterPro" id="IPR018712">
    <property type="entry name" value="Tle1-like_cat"/>
</dbReference>
<dbReference type="Proteomes" id="UP000325787">
    <property type="component" value="Chromosome"/>
</dbReference>
<accession>A0A5Q0GX72</accession>
<dbReference type="SUPFAM" id="SSF53474">
    <property type="entry name" value="alpha/beta-Hydrolases"/>
    <property type="match status" value="1"/>
</dbReference>
<protein>
    <submittedName>
        <fullName evidence="3">DUF2235 domain-containing protein</fullName>
    </submittedName>
</protein>
<evidence type="ECO:0000313" key="3">
    <source>
        <dbReference type="EMBL" id="QFZ18647.1"/>
    </source>
</evidence>
<proteinExistence type="predicted"/>
<gene>
    <name evidence="3" type="ORF">EKG83_15305</name>
</gene>
<dbReference type="PANTHER" id="PTHR33840">
    <property type="match status" value="1"/>
</dbReference>
<dbReference type="PANTHER" id="PTHR33840:SF1">
    <property type="entry name" value="TLE1 PHOSPHOLIPASE DOMAIN-CONTAINING PROTEIN"/>
    <property type="match status" value="1"/>
</dbReference>
<reference evidence="4" key="1">
    <citation type="journal article" date="2021" name="Curr. Microbiol.">
        <title>Complete genome of nocamycin-producing strain Saccharothrix syringae NRRL B-16468 reveals the biosynthetic potential for secondary metabolites.</title>
        <authorList>
            <person name="Mo X."/>
            <person name="Yang S."/>
        </authorList>
    </citation>
    <scope>NUCLEOTIDE SEQUENCE [LARGE SCALE GENOMIC DNA]</scope>
    <source>
        <strain evidence="4">ATCC 51364 / DSM 43886 / JCM 6844 / KCTC 9398 / NBRC 14523 / NRRL B-16468 / INA 2240</strain>
    </source>
</reference>
<dbReference type="EMBL" id="CP034550">
    <property type="protein sequence ID" value="QFZ18647.1"/>
    <property type="molecule type" value="Genomic_DNA"/>
</dbReference>
<feature type="domain" description="T6SS Phospholipase effector Tle1-like catalytic" evidence="2">
    <location>
        <begin position="75"/>
        <end position="346"/>
    </location>
</feature>
<feature type="region of interest" description="Disordered" evidence="1">
    <location>
        <begin position="400"/>
        <end position="436"/>
    </location>
</feature>
<evidence type="ECO:0000313" key="4">
    <source>
        <dbReference type="Proteomes" id="UP000325787"/>
    </source>
</evidence>
<feature type="compositionally biased region" description="Basic and acidic residues" evidence="1">
    <location>
        <begin position="13"/>
        <end position="25"/>
    </location>
</feature>
<dbReference type="Pfam" id="PF09994">
    <property type="entry name" value="T6SS_Tle1-like_cat"/>
    <property type="match status" value="1"/>
</dbReference>
<evidence type="ECO:0000259" key="2">
    <source>
        <dbReference type="Pfam" id="PF09994"/>
    </source>
</evidence>
<sequence>MFVPARHLLRIPDRRRGHNHRDEGPTRCPSPGTAHVRATPGAAVRAGRNSWARLAVHGGGKPVSAPPADDRPAGRALVLCLDGTRNEPETGTTNVARVFDLAVKDERQLVYYDPGVGTMGSRAAATRFGKALTRFAGLVVGFGIKDKVEDAYRFLVHHYRRGDRIYVFGFSRGAYTARALVGMIRTVGLLRPGADNLVPYALKLYTRGGNRKRTEEQERAFWDLCTRFEARFGNPDFPPRLGRQVEFLGVWDTVKSVGWLNWRARYEQAHWPFTRKLPNVGRGRHALALDERRRHYEDYRFDPAQVGRGGGRLREMWFPGVHSDVGGTPPDDHRLADIALKWIVDEAVAVGLRVDGNAYREHVSVLPGQDLPADHALGRIHPNKAAWALLGLGWHRRTAGDGDEVHPSVHDRVDATRDDPRPYRPPVPLGQAATSR</sequence>
<keyword evidence="4" id="KW-1185">Reference proteome</keyword>
<organism evidence="3 4">
    <name type="scientific">Saccharothrix syringae</name>
    <name type="common">Nocardiopsis syringae</name>
    <dbReference type="NCBI Taxonomy" id="103733"/>
    <lineage>
        <taxon>Bacteria</taxon>
        <taxon>Bacillati</taxon>
        <taxon>Actinomycetota</taxon>
        <taxon>Actinomycetes</taxon>
        <taxon>Pseudonocardiales</taxon>
        <taxon>Pseudonocardiaceae</taxon>
        <taxon>Saccharothrix</taxon>
    </lineage>
</organism>
<feature type="region of interest" description="Disordered" evidence="1">
    <location>
        <begin position="13"/>
        <end position="35"/>
    </location>
</feature>
<dbReference type="OrthoDB" id="4378831at2"/>
<dbReference type="InterPro" id="IPR029058">
    <property type="entry name" value="AB_hydrolase_fold"/>
</dbReference>
<name>A0A5Q0GX72_SACSY</name>